<feature type="domain" description="Type I restriction enzyme R protein N-terminal" evidence="1">
    <location>
        <begin position="25"/>
        <end position="120"/>
    </location>
</feature>
<dbReference type="InterPro" id="IPR029464">
    <property type="entry name" value="HSDR_N"/>
</dbReference>
<gene>
    <name evidence="2" type="ORF">RRH01S_01_03380</name>
</gene>
<dbReference type="RefSeq" id="WP_042469727.1">
    <property type="nucleotide sequence ID" value="NZ_BAYX01000001.1"/>
</dbReference>
<sequence length="358" mass="40539">MSFKEQVAELSKRAISAQNIALTEEATKNALVMPFLRTLGFDVFDPMQIVPEFVADVGLKKGEKVDYAVKINDRIEFILEAKAVSANLSQAQYSQLYRYFSTTDCSIAILTNGIQIWFFTDLDAPNKLDSNPFFKFDLFDYDDNDLKELEKFHKEKFSIEDIKSSASTLKRMKATISCIEAQFNDPDDEFVRLISKEIYDGKLTAAVVAEFKPIIKRAFEDLVRQKIQKRLSAAFNENVNIPTIKDVDSVTQINDDGDGIETTQEEIDGFNIVRAIAAELADVSRIVMRDQKSYCGINFDDNNRKPIVRLHFNSKTKFLTIFDAEKAGSRFDITQTADIFKAKAQIQGVIQSYVVNGS</sequence>
<dbReference type="PIRSF" id="PIRSF035009">
    <property type="entry name" value="UCP035009_HSDR_N"/>
    <property type="match status" value="1"/>
</dbReference>
<comment type="caution">
    <text evidence="2">The sequence shown here is derived from an EMBL/GenBank/DDBJ whole genome shotgun (WGS) entry which is preliminary data.</text>
</comment>
<dbReference type="AlphaFoldDB" id="A0AA87PZ63"/>
<evidence type="ECO:0000259" key="1">
    <source>
        <dbReference type="Pfam" id="PF13588"/>
    </source>
</evidence>
<proteinExistence type="predicted"/>
<dbReference type="Gene3D" id="3.90.1570.30">
    <property type="match status" value="1"/>
</dbReference>
<reference evidence="2 3" key="1">
    <citation type="submission" date="2014-05" db="EMBL/GenBank/DDBJ databases">
        <title>Whole genome shotgun sequence of Rhizobium rhizogenes NBRC 13257.</title>
        <authorList>
            <person name="Katano-Makiyama Y."/>
            <person name="Hosoyama A."/>
            <person name="Hashimoto M."/>
            <person name="Hosoyama Y."/>
            <person name="Noguchi M."/>
            <person name="Tsuchikane K."/>
            <person name="Kimura A."/>
            <person name="Ohji S."/>
            <person name="Ichikawa N."/>
            <person name="Yamazoe A."/>
            <person name="Fujita N."/>
        </authorList>
    </citation>
    <scope>NUCLEOTIDE SEQUENCE [LARGE SCALE GENOMIC DNA]</scope>
    <source>
        <strain evidence="2 3">NBRC 13257</strain>
    </source>
</reference>
<dbReference type="EMBL" id="BAYX01000001">
    <property type="protein sequence ID" value="GAJ90872.1"/>
    <property type="molecule type" value="Genomic_DNA"/>
</dbReference>
<evidence type="ECO:0000313" key="2">
    <source>
        <dbReference type="EMBL" id="GAJ90872.1"/>
    </source>
</evidence>
<dbReference type="Proteomes" id="UP000026941">
    <property type="component" value="Unassembled WGS sequence"/>
</dbReference>
<accession>A0AA87PZ63</accession>
<protein>
    <recommendedName>
        <fullName evidence="1">Type I restriction enzyme R protein N-terminal domain-containing protein</fullName>
    </recommendedName>
</protein>
<dbReference type="InterPro" id="IPR017035">
    <property type="entry name" value="UCP035009_HsdR_All3000-type"/>
</dbReference>
<dbReference type="Pfam" id="PF13588">
    <property type="entry name" value="HSDR_N_2"/>
    <property type="match status" value="1"/>
</dbReference>
<name>A0AA87PZ63_RHIRH</name>
<evidence type="ECO:0000313" key="3">
    <source>
        <dbReference type="Proteomes" id="UP000026941"/>
    </source>
</evidence>
<organism evidence="2 3">
    <name type="scientific">Rhizobium rhizogenes NBRC 13257</name>
    <dbReference type="NCBI Taxonomy" id="1220581"/>
    <lineage>
        <taxon>Bacteria</taxon>
        <taxon>Pseudomonadati</taxon>
        <taxon>Pseudomonadota</taxon>
        <taxon>Alphaproteobacteria</taxon>
        <taxon>Hyphomicrobiales</taxon>
        <taxon>Rhizobiaceae</taxon>
        <taxon>Rhizobium/Agrobacterium group</taxon>
        <taxon>Rhizobium</taxon>
    </lineage>
</organism>